<proteinExistence type="predicted"/>
<evidence type="ECO:0000313" key="1">
    <source>
        <dbReference type="EMBL" id="EXA54113.1"/>
    </source>
</evidence>
<dbReference type="HOGENOM" id="CLU_3260559_0_0_1"/>
<reference evidence="1" key="2">
    <citation type="submission" date="2012-05" db="EMBL/GenBank/DDBJ databases">
        <title>Annotation of the Genome Sequence of Fusarium oxysporum HDV247.</title>
        <authorList>
            <consortium name="The Broad Institute Genomics Platform"/>
            <person name="Ma L.-J."/>
            <person name="Corby-Kistler H."/>
            <person name="Broz K."/>
            <person name="Gale L.R."/>
            <person name="Jonkers W."/>
            <person name="O'Donnell K."/>
            <person name="Ploetz R."/>
            <person name="Steinberg C."/>
            <person name="Schwartz D.C."/>
            <person name="VanEtten H."/>
            <person name="Zhou S."/>
            <person name="Young S.K."/>
            <person name="Zeng Q."/>
            <person name="Gargeya S."/>
            <person name="Fitzgerald M."/>
            <person name="Abouelleil A."/>
            <person name="Alvarado L."/>
            <person name="Chapman S.B."/>
            <person name="Gainer-Dewar J."/>
            <person name="Goldberg J."/>
            <person name="Griggs A."/>
            <person name="Gujja S."/>
            <person name="Hansen M."/>
            <person name="Howarth C."/>
            <person name="Imamovic A."/>
            <person name="Ireland A."/>
            <person name="Larimer J."/>
            <person name="McCowan C."/>
            <person name="Murphy C."/>
            <person name="Pearson M."/>
            <person name="Poon T.W."/>
            <person name="Priest M."/>
            <person name="Roberts A."/>
            <person name="Saif S."/>
            <person name="Shea T."/>
            <person name="Sykes S."/>
            <person name="Wortman J."/>
            <person name="Nusbaum C."/>
            <person name="Birren B."/>
        </authorList>
    </citation>
    <scope>NUCLEOTIDE SEQUENCE</scope>
    <source>
        <strain evidence="1">HDV247</strain>
    </source>
</reference>
<reference evidence="1" key="1">
    <citation type="submission" date="2011-10" db="EMBL/GenBank/DDBJ databases">
        <title>The Genome Sequence of Fusarium oxysporum HDV247.</title>
        <authorList>
            <consortium name="The Broad Institute Genome Sequencing Platform"/>
            <person name="Ma L.-J."/>
            <person name="Gale L.R."/>
            <person name="Schwartz D.C."/>
            <person name="Zhou S."/>
            <person name="Corby-Kistler H."/>
            <person name="Young S.K."/>
            <person name="Zeng Q."/>
            <person name="Gargeya S."/>
            <person name="Fitzgerald M."/>
            <person name="Haas B."/>
            <person name="Abouelleil A."/>
            <person name="Alvarado L."/>
            <person name="Arachchi H.M."/>
            <person name="Berlin A."/>
            <person name="Brown A."/>
            <person name="Chapman S.B."/>
            <person name="Chen Z."/>
            <person name="Dunbar C."/>
            <person name="Freedman E."/>
            <person name="Gearin G."/>
            <person name="Goldberg J."/>
            <person name="Griggs A."/>
            <person name="Gujja S."/>
            <person name="Heiman D."/>
            <person name="Howarth C."/>
            <person name="Larson L."/>
            <person name="Lui A."/>
            <person name="MacDonald P.J.P."/>
            <person name="Montmayeur A."/>
            <person name="Murphy C."/>
            <person name="Neiman D."/>
            <person name="Pearson M."/>
            <person name="Priest M."/>
            <person name="Roberts A."/>
            <person name="Saif S."/>
            <person name="Shea T."/>
            <person name="Shenoy N."/>
            <person name="Sisk P."/>
            <person name="Stolte C."/>
            <person name="Sykes S."/>
            <person name="Wortman J."/>
            <person name="Nusbaum C."/>
            <person name="Birren B."/>
        </authorList>
    </citation>
    <scope>NUCLEOTIDE SEQUENCE [LARGE SCALE GENOMIC DNA]</scope>
    <source>
        <strain evidence="1">HDV247</strain>
    </source>
</reference>
<dbReference type="AlphaFoldDB" id="W9Q9C3"/>
<name>W9Q9C3_FUSOX</name>
<gene>
    <name evidence="1" type="ORF">FOVG_01673</name>
</gene>
<dbReference type="Proteomes" id="UP000030751">
    <property type="component" value="Unassembled WGS sequence"/>
</dbReference>
<protein>
    <submittedName>
        <fullName evidence="1">Uncharacterized protein</fullName>
    </submittedName>
</protein>
<accession>W9Q9C3</accession>
<sequence>MQGLDGEYDPNVIAGQVKTQWLVERERAGDQHQAADPWVLVA</sequence>
<organism evidence="1">
    <name type="scientific">Fusarium oxysporum f. sp. pisi HDV247</name>
    <dbReference type="NCBI Taxonomy" id="1080344"/>
    <lineage>
        <taxon>Eukaryota</taxon>
        <taxon>Fungi</taxon>
        <taxon>Dikarya</taxon>
        <taxon>Ascomycota</taxon>
        <taxon>Pezizomycotina</taxon>
        <taxon>Sordariomycetes</taxon>
        <taxon>Hypocreomycetidae</taxon>
        <taxon>Hypocreales</taxon>
        <taxon>Nectriaceae</taxon>
        <taxon>Fusarium</taxon>
        <taxon>Fusarium oxysporum species complex</taxon>
    </lineage>
</organism>
<dbReference type="EMBL" id="JH650968">
    <property type="protein sequence ID" value="EXA54113.1"/>
    <property type="molecule type" value="Genomic_DNA"/>
</dbReference>